<dbReference type="Pfam" id="PF13399">
    <property type="entry name" value="LytR_C"/>
    <property type="match status" value="1"/>
</dbReference>
<accession>A0AB73B557</accession>
<keyword evidence="2" id="KW-0812">Transmembrane</keyword>
<dbReference type="InterPro" id="IPR027381">
    <property type="entry name" value="LytR/CpsA/Psr_C"/>
</dbReference>
<dbReference type="Gene3D" id="3.30.70.2390">
    <property type="match status" value="1"/>
</dbReference>
<proteinExistence type="predicted"/>
<feature type="compositionally biased region" description="Low complexity" evidence="1">
    <location>
        <begin position="111"/>
        <end position="124"/>
    </location>
</feature>
<comment type="caution">
    <text evidence="4">The sequence shown here is derived from an EMBL/GenBank/DDBJ whole genome shotgun (WGS) entry which is preliminary data.</text>
</comment>
<name>A0AB73B557_CORFL</name>
<evidence type="ECO:0000256" key="1">
    <source>
        <dbReference type="SAM" id="MobiDB-lite"/>
    </source>
</evidence>
<dbReference type="EMBL" id="BJNB01000004">
    <property type="protein sequence ID" value="GEB96932.1"/>
    <property type="molecule type" value="Genomic_DNA"/>
</dbReference>
<feature type="transmembrane region" description="Helical" evidence="2">
    <location>
        <begin position="39"/>
        <end position="59"/>
    </location>
</feature>
<evidence type="ECO:0000259" key="3">
    <source>
        <dbReference type="Pfam" id="PF13399"/>
    </source>
</evidence>
<sequence length="232" mass="23276">MGNLSAKVTNVTNVNPEKSAETGAHAAPEKAAAGMPLRGVAMVLIAVAVMLGLWGLYSLSYGSFDKESSSASPDATMSAPVEGSAAATPSGQAGPSEESKDAAGDSRPAEEAPVAEEQAPAAAPGNGNAERDPKDIKVAVLNNSGEAGKANVEADRLKGDGFNIGYVGNLPGDLRTVPKTTVFFPSGDGAAESLAREVAAVYQADVAPIEGKFPSEATADNGIIVALAIPQA</sequence>
<feature type="region of interest" description="Disordered" evidence="1">
    <location>
        <begin position="65"/>
        <end position="132"/>
    </location>
</feature>
<gene>
    <name evidence="4" type="ORF">CFL01nite_04270</name>
</gene>
<dbReference type="Proteomes" id="UP000315353">
    <property type="component" value="Unassembled WGS sequence"/>
</dbReference>
<reference evidence="4 5" key="1">
    <citation type="submission" date="2019-06" db="EMBL/GenBank/DDBJ databases">
        <title>Whole genome shotgun sequence of Corynebacterium flavescens NBRC 14136.</title>
        <authorList>
            <person name="Hosoyama A."/>
            <person name="Uohara A."/>
            <person name="Ohji S."/>
            <person name="Ichikawa N."/>
        </authorList>
    </citation>
    <scope>NUCLEOTIDE SEQUENCE [LARGE SCALE GENOMIC DNA]</scope>
    <source>
        <strain evidence="4 5">NBRC 14136</strain>
    </source>
</reference>
<feature type="compositionally biased region" description="Basic and acidic residues" evidence="1">
    <location>
        <begin position="97"/>
        <end position="110"/>
    </location>
</feature>
<feature type="region of interest" description="Disordered" evidence="1">
    <location>
        <begin position="1"/>
        <end position="29"/>
    </location>
</feature>
<feature type="domain" description="LytR/CpsA/Psr regulator C-terminal" evidence="3">
    <location>
        <begin position="135"/>
        <end position="200"/>
    </location>
</feature>
<feature type="compositionally biased region" description="Polar residues" evidence="1">
    <location>
        <begin position="1"/>
        <end position="16"/>
    </location>
</feature>
<keyword evidence="2" id="KW-1133">Transmembrane helix</keyword>
<organism evidence="4 5">
    <name type="scientific">Corynebacterium flavescens</name>
    <dbReference type="NCBI Taxonomy" id="28028"/>
    <lineage>
        <taxon>Bacteria</taxon>
        <taxon>Bacillati</taxon>
        <taxon>Actinomycetota</taxon>
        <taxon>Actinomycetes</taxon>
        <taxon>Mycobacteriales</taxon>
        <taxon>Corynebacteriaceae</taxon>
        <taxon>Corynebacterium</taxon>
    </lineage>
</organism>
<dbReference type="AlphaFoldDB" id="A0AB73B557"/>
<evidence type="ECO:0000313" key="4">
    <source>
        <dbReference type="EMBL" id="GEB96932.1"/>
    </source>
</evidence>
<protein>
    <recommendedName>
        <fullName evidence="3">LytR/CpsA/Psr regulator C-terminal domain-containing protein</fullName>
    </recommendedName>
</protein>
<keyword evidence="2" id="KW-0472">Membrane</keyword>
<evidence type="ECO:0000313" key="5">
    <source>
        <dbReference type="Proteomes" id="UP000315353"/>
    </source>
</evidence>
<evidence type="ECO:0000256" key="2">
    <source>
        <dbReference type="SAM" id="Phobius"/>
    </source>
</evidence>